<dbReference type="GO" id="GO:0005737">
    <property type="term" value="C:cytoplasm"/>
    <property type="evidence" value="ECO:0007669"/>
    <property type="project" value="TreeGrafter"/>
</dbReference>
<evidence type="ECO:0000313" key="2">
    <source>
        <dbReference type="EMBL" id="KAA8571385.1"/>
    </source>
</evidence>
<proteinExistence type="predicted"/>
<dbReference type="PANTHER" id="PTHR31285">
    <property type="entry name" value="NICOTINAMIDE MONONUCLEOTIDE ADENYLYLTRANSFERASE"/>
    <property type="match status" value="1"/>
</dbReference>
<dbReference type="Proteomes" id="UP000322873">
    <property type="component" value="Unassembled WGS sequence"/>
</dbReference>
<protein>
    <recommendedName>
        <fullName evidence="4">Nicotinamide-nucleotide adenylyltransferase</fullName>
    </recommendedName>
</protein>
<feature type="region of interest" description="Disordered" evidence="1">
    <location>
        <begin position="371"/>
        <end position="397"/>
    </location>
</feature>
<dbReference type="EMBL" id="VICG01000005">
    <property type="protein sequence ID" value="KAA8571385.1"/>
    <property type="molecule type" value="Genomic_DNA"/>
</dbReference>
<dbReference type="SUPFAM" id="SSF52374">
    <property type="entry name" value="Nucleotidylyl transferase"/>
    <property type="match status" value="1"/>
</dbReference>
<dbReference type="Gene3D" id="3.40.50.620">
    <property type="entry name" value="HUPs"/>
    <property type="match status" value="2"/>
</dbReference>
<dbReference type="GO" id="GO:0005634">
    <property type="term" value="C:nucleus"/>
    <property type="evidence" value="ECO:0007669"/>
    <property type="project" value="TreeGrafter"/>
</dbReference>
<dbReference type="InterPro" id="IPR014729">
    <property type="entry name" value="Rossmann-like_a/b/a_fold"/>
</dbReference>
<evidence type="ECO:0000313" key="3">
    <source>
        <dbReference type="Proteomes" id="UP000322873"/>
    </source>
</evidence>
<dbReference type="GO" id="GO:0016887">
    <property type="term" value="F:ATP hydrolysis activity"/>
    <property type="evidence" value="ECO:0007669"/>
    <property type="project" value="TreeGrafter"/>
</dbReference>
<feature type="compositionally biased region" description="Basic and acidic residues" evidence="1">
    <location>
        <begin position="204"/>
        <end position="218"/>
    </location>
</feature>
<evidence type="ECO:0000256" key="1">
    <source>
        <dbReference type="SAM" id="MobiDB-lite"/>
    </source>
</evidence>
<comment type="caution">
    <text evidence="2">The sequence shown here is derived from an EMBL/GenBank/DDBJ whole genome shotgun (WGS) entry which is preliminary data.</text>
</comment>
<feature type="region of interest" description="Disordered" evidence="1">
    <location>
        <begin position="181"/>
        <end position="239"/>
    </location>
</feature>
<evidence type="ECO:0008006" key="4">
    <source>
        <dbReference type="Google" id="ProtNLM"/>
    </source>
</evidence>
<reference evidence="2 3" key="1">
    <citation type="submission" date="2019-06" db="EMBL/GenBank/DDBJ databases">
        <title>Genome Sequence of the Brown Rot Fungal Pathogen Monilinia fructicola.</title>
        <authorList>
            <person name="De Miccolis Angelini R.M."/>
            <person name="Landi L."/>
            <person name="Abate D."/>
            <person name="Pollastro S."/>
            <person name="Romanazzi G."/>
            <person name="Faretra F."/>
        </authorList>
    </citation>
    <scope>NUCLEOTIDE SEQUENCE [LARGE SCALE GENOMIC DNA]</scope>
    <source>
        <strain evidence="2 3">Mfrc123</strain>
    </source>
</reference>
<accession>A0A5M9JX82</accession>
<keyword evidence="3" id="KW-1185">Reference proteome</keyword>
<organism evidence="2 3">
    <name type="scientific">Monilinia fructicola</name>
    <name type="common">Brown rot fungus</name>
    <name type="synonym">Ciboria fructicola</name>
    <dbReference type="NCBI Taxonomy" id="38448"/>
    <lineage>
        <taxon>Eukaryota</taxon>
        <taxon>Fungi</taxon>
        <taxon>Dikarya</taxon>
        <taxon>Ascomycota</taxon>
        <taxon>Pezizomycotina</taxon>
        <taxon>Leotiomycetes</taxon>
        <taxon>Helotiales</taxon>
        <taxon>Sclerotiniaceae</taxon>
        <taxon>Monilinia</taxon>
    </lineage>
</organism>
<dbReference type="PANTHER" id="PTHR31285:SF0">
    <property type="entry name" value="NICOTINAMIDE MONONUCLEOTIDE ADENYLYLTRANSFERASE"/>
    <property type="match status" value="1"/>
</dbReference>
<dbReference type="AlphaFoldDB" id="A0A5M9JX82"/>
<dbReference type="VEuPathDB" id="FungiDB:MFRU_026g00040"/>
<sequence length="428" mass="47674">MSSSLEDSVMASTISRFNFYTINFNSFISSPSNFRILRTISPRTISPPTPPTPTNLTSRGLDSLDGYFSSKSYYPSTDALKDYGSITQSSPQTLYILDSSFNPPTLAHAHICLSALRDHYASPDLRHTKARLLLLLSTQNADKKITGARLEERLVGIECFATDLLTSWIYRHSAYYYRNKKNPATSAGSESTSESDTENESGNEDLHSSGVESEHESNSKSTIPPPSNPSHSDSPSASPEIDIALTSLPYFHDKSAAIEKSAIYPPGTTHIHCTGYDTLIRVLNPKYYPPTHDLSPLIPFLERHKLRVTYRTSDDGSHTKEDQDTYLSTMTSELPKLGGLSDWVTEKRIYMAEGLEGDEISSTKVRDVIRSYSLPSPHTKGPGSSKRKGKGKTPEKLIKERLKGLVGEGVRKWILGEKLYFHERKNRT</sequence>
<dbReference type="GO" id="GO:0000309">
    <property type="term" value="F:nicotinamide-nucleotide adenylyltransferase activity"/>
    <property type="evidence" value="ECO:0007669"/>
    <property type="project" value="TreeGrafter"/>
</dbReference>
<gene>
    <name evidence="2" type="ORF">EYC84_001388</name>
</gene>
<name>A0A5M9JX82_MONFR</name>
<feature type="compositionally biased region" description="Acidic residues" evidence="1">
    <location>
        <begin position="193"/>
        <end position="203"/>
    </location>
</feature>
<feature type="compositionally biased region" description="Low complexity" evidence="1">
    <location>
        <begin position="229"/>
        <end position="239"/>
    </location>
</feature>